<evidence type="ECO:0000256" key="1">
    <source>
        <dbReference type="ARBA" id="ARBA00010928"/>
    </source>
</evidence>
<keyword evidence="2" id="KW-0560">Oxidoreductase</keyword>
<dbReference type="Gene3D" id="3.30.360.10">
    <property type="entry name" value="Dihydrodipicolinate Reductase, domain 2"/>
    <property type="match status" value="1"/>
</dbReference>
<evidence type="ECO:0000259" key="4">
    <source>
        <dbReference type="Pfam" id="PF22725"/>
    </source>
</evidence>
<comment type="caution">
    <text evidence="5">The sequence shown here is derived from an EMBL/GenBank/DDBJ whole genome shotgun (WGS) entry which is preliminary data.</text>
</comment>
<comment type="similarity">
    <text evidence="1">Belongs to the Gfo/Idh/MocA family.</text>
</comment>
<feature type="domain" description="GFO/IDH/MocA-like oxidoreductase" evidence="4">
    <location>
        <begin position="122"/>
        <end position="240"/>
    </location>
</feature>
<dbReference type="InterPro" id="IPR000683">
    <property type="entry name" value="Gfo/Idh/MocA-like_OxRdtase_N"/>
</dbReference>
<protein>
    <submittedName>
        <fullName evidence="5">Myo-inositol 2-dehydrogenase/D-chiro-inositol 1-dehydrogenase</fullName>
    </submittedName>
</protein>
<dbReference type="Pfam" id="PF22725">
    <property type="entry name" value="GFO_IDH_MocA_C3"/>
    <property type="match status" value="1"/>
</dbReference>
<proteinExistence type="inferred from homology"/>
<dbReference type="Proteomes" id="UP000233786">
    <property type="component" value="Unassembled WGS sequence"/>
</dbReference>
<dbReference type="GO" id="GO:0000166">
    <property type="term" value="F:nucleotide binding"/>
    <property type="evidence" value="ECO:0007669"/>
    <property type="project" value="InterPro"/>
</dbReference>
<evidence type="ECO:0000259" key="3">
    <source>
        <dbReference type="Pfam" id="PF01408"/>
    </source>
</evidence>
<dbReference type="SUPFAM" id="SSF55347">
    <property type="entry name" value="Glyceraldehyde-3-phosphate dehydrogenase-like, C-terminal domain"/>
    <property type="match status" value="1"/>
</dbReference>
<feature type="domain" description="Gfo/Idh/MocA-like oxidoreductase N-terminal" evidence="3">
    <location>
        <begin position="1"/>
        <end position="114"/>
    </location>
</feature>
<sequence>MRAGIVGAGRMGSIHARSLAAAGHELVVHDRDAAAGAALARQVDGDVADLDELLERCDALVVATPANERMPLLLRALSTGLPIFCEKPLATSVAQGVELVDAADHHGATVHMGFQRRCDPQYLALRRRIETGRLGRPLMVRATAYDHRPPPEDYAEPEDGIFADCLIHDIDAATWLTGQEPVGVLADGAQLLSPSPQRSYYDIATLVITYAGGCRAVLTASRMDPLGYDHRMEILGTADSVSVGLTGRSPLHLVETGAPPTDGSGPAWRGFSDRFAEGYKTEMRVFADMVTNGTPSPCSPREALTAQRVAAAAALSARTGRHQLVH</sequence>
<dbReference type="RefSeq" id="WP_010314973.1">
    <property type="nucleotide sequence ID" value="NZ_CP061007.1"/>
</dbReference>
<dbReference type="PANTHER" id="PTHR42840">
    <property type="entry name" value="NAD(P)-BINDING ROSSMANN-FOLD SUPERFAMILY PROTEIN-RELATED"/>
    <property type="match status" value="1"/>
</dbReference>
<organism evidence="5 6">
    <name type="scientific">Saccharopolyspora spinosa</name>
    <dbReference type="NCBI Taxonomy" id="60894"/>
    <lineage>
        <taxon>Bacteria</taxon>
        <taxon>Bacillati</taxon>
        <taxon>Actinomycetota</taxon>
        <taxon>Actinomycetes</taxon>
        <taxon>Pseudonocardiales</taxon>
        <taxon>Pseudonocardiaceae</taxon>
        <taxon>Saccharopolyspora</taxon>
    </lineage>
</organism>
<dbReference type="GO" id="GO:0016491">
    <property type="term" value="F:oxidoreductase activity"/>
    <property type="evidence" value="ECO:0007669"/>
    <property type="project" value="UniProtKB-KW"/>
</dbReference>
<dbReference type="SUPFAM" id="SSF51735">
    <property type="entry name" value="NAD(P)-binding Rossmann-fold domains"/>
    <property type="match status" value="1"/>
</dbReference>
<evidence type="ECO:0000256" key="2">
    <source>
        <dbReference type="ARBA" id="ARBA00023002"/>
    </source>
</evidence>
<evidence type="ECO:0000313" key="5">
    <source>
        <dbReference type="EMBL" id="PKW16544.1"/>
    </source>
</evidence>
<dbReference type="Gene3D" id="3.40.50.720">
    <property type="entry name" value="NAD(P)-binding Rossmann-like Domain"/>
    <property type="match status" value="1"/>
</dbReference>
<keyword evidence="6" id="KW-1185">Reference proteome</keyword>
<dbReference type="STRING" id="994479.GCA_000194155_07333"/>
<accession>A0A2N3Y0T6</accession>
<name>A0A2N3Y0T6_SACSN</name>
<dbReference type="EMBL" id="PJNB01000001">
    <property type="protein sequence ID" value="PKW16544.1"/>
    <property type="molecule type" value="Genomic_DNA"/>
</dbReference>
<evidence type="ECO:0000313" key="6">
    <source>
        <dbReference type="Proteomes" id="UP000233786"/>
    </source>
</evidence>
<dbReference type="InterPro" id="IPR036291">
    <property type="entry name" value="NAD(P)-bd_dom_sf"/>
</dbReference>
<dbReference type="OrthoDB" id="256869at2"/>
<reference evidence="5" key="1">
    <citation type="submission" date="2017-12" db="EMBL/GenBank/DDBJ databases">
        <title>Sequencing the genomes of 1000 Actinobacteria strains.</title>
        <authorList>
            <person name="Klenk H.-P."/>
        </authorList>
    </citation>
    <scope>NUCLEOTIDE SEQUENCE [LARGE SCALE GENOMIC DNA]</scope>
    <source>
        <strain evidence="5">DSM 44228</strain>
    </source>
</reference>
<dbReference type="PANTHER" id="PTHR42840:SF3">
    <property type="entry name" value="BINDING ROSSMANN FOLD OXIDOREDUCTASE, PUTATIVE (AFU_ORTHOLOGUE AFUA_2G10240)-RELATED"/>
    <property type="match status" value="1"/>
</dbReference>
<dbReference type="AlphaFoldDB" id="A0A2N3Y0T6"/>
<dbReference type="InterPro" id="IPR055170">
    <property type="entry name" value="GFO_IDH_MocA-like_dom"/>
</dbReference>
<dbReference type="Pfam" id="PF01408">
    <property type="entry name" value="GFO_IDH_MocA"/>
    <property type="match status" value="1"/>
</dbReference>
<gene>
    <name evidence="5" type="ORF">A8926_4386</name>
</gene>